<protein>
    <submittedName>
        <fullName evidence="2">GNAT family N-acetyltransferase</fullName>
    </submittedName>
</protein>
<reference evidence="2 3" key="1">
    <citation type="submission" date="2016-09" db="EMBL/GenBank/DDBJ databases">
        <title>Complete genome sequencing of Streptomyces lydicus 103 and metabolic pathways analysis of antibiotic biosynthesis.</title>
        <authorList>
            <person name="Jia N."/>
            <person name="Ding M.-Z."/>
            <person name="Gao F."/>
            <person name="Yuan Y.-J."/>
        </authorList>
    </citation>
    <scope>NUCLEOTIDE SEQUENCE [LARGE SCALE GENOMIC DNA]</scope>
    <source>
        <strain evidence="2 3">103</strain>
    </source>
</reference>
<feature type="domain" description="N-acetyltransferase" evidence="1">
    <location>
        <begin position="31"/>
        <end position="183"/>
    </location>
</feature>
<evidence type="ECO:0000313" key="2">
    <source>
        <dbReference type="EMBL" id="AOP50897.1"/>
    </source>
</evidence>
<dbReference type="PROSITE" id="PS51186">
    <property type="entry name" value="GNAT"/>
    <property type="match status" value="1"/>
</dbReference>
<accession>A0A1D7VVX7</accession>
<dbReference type="Gene3D" id="3.40.630.30">
    <property type="match status" value="1"/>
</dbReference>
<dbReference type="EMBL" id="CP017157">
    <property type="protein sequence ID" value="AOP50897.1"/>
    <property type="molecule type" value="Genomic_DNA"/>
</dbReference>
<dbReference type="SUPFAM" id="SSF55729">
    <property type="entry name" value="Acyl-CoA N-acyltransferases (Nat)"/>
    <property type="match status" value="1"/>
</dbReference>
<dbReference type="CDD" id="cd04301">
    <property type="entry name" value="NAT_SF"/>
    <property type="match status" value="1"/>
</dbReference>
<sequence length="186" mass="20154">MDDDAVAGFVQIARPRELTARWRAELIACWTVVANSGGAVVPLAFPVPPVDAEQVAPAADALVAGLAPDRGRLLLATVEGTLAGWLVVRRELHPLIRHWGVVNHVQTHPAFRGRGIGSALLRRARGTATEMGLEQLHIGVREGLGLEDFYRRLGWTEVGRWPGALRLAPGDDRDEILMALDLRTAG</sequence>
<dbReference type="AlphaFoldDB" id="A0A1D7VVX7"/>
<name>A0A1D7VVX7_9ACTN</name>
<dbReference type="Pfam" id="PF00583">
    <property type="entry name" value="Acetyltransf_1"/>
    <property type="match status" value="1"/>
</dbReference>
<proteinExistence type="predicted"/>
<dbReference type="KEGG" id="slc:SL103_00760"/>
<dbReference type="Proteomes" id="UP000094094">
    <property type="component" value="Chromosome"/>
</dbReference>
<gene>
    <name evidence="2" type="ORF">SL103_00760</name>
</gene>
<organism evidence="2 3">
    <name type="scientific">Streptomyces lydicus</name>
    <dbReference type="NCBI Taxonomy" id="47763"/>
    <lineage>
        <taxon>Bacteria</taxon>
        <taxon>Bacillati</taxon>
        <taxon>Actinomycetota</taxon>
        <taxon>Actinomycetes</taxon>
        <taxon>Kitasatosporales</taxon>
        <taxon>Streptomycetaceae</taxon>
        <taxon>Streptomyces</taxon>
    </lineage>
</organism>
<dbReference type="OrthoDB" id="3572254at2"/>
<dbReference type="GO" id="GO:0016747">
    <property type="term" value="F:acyltransferase activity, transferring groups other than amino-acyl groups"/>
    <property type="evidence" value="ECO:0007669"/>
    <property type="project" value="InterPro"/>
</dbReference>
<evidence type="ECO:0000259" key="1">
    <source>
        <dbReference type="PROSITE" id="PS51186"/>
    </source>
</evidence>
<dbReference type="RefSeq" id="WP_069573237.1">
    <property type="nucleotide sequence ID" value="NZ_CP017157.1"/>
</dbReference>
<keyword evidence="2" id="KW-0808">Transferase</keyword>
<dbReference type="InterPro" id="IPR016181">
    <property type="entry name" value="Acyl_CoA_acyltransferase"/>
</dbReference>
<dbReference type="InterPro" id="IPR000182">
    <property type="entry name" value="GNAT_dom"/>
</dbReference>
<evidence type="ECO:0000313" key="3">
    <source>
        <dbReference type="Proteomes" id="UP000094094"/>
    </source>
</evidence>
<keyword evidence="3" id="KW-1185">Reference proteome</keyword>